<dbReference type="GO" id="GO:0046872">
    <property type="term" value="F:metal ion binding"/>
    <property type="evidence" value="ECO:0007669"/>
    <property type="project" value="UniProtKB-KW"/>
</dbReference>
<sequence>MKEAMFFEKLGDNKVKCHLCRHRCIINEGKKGICRVRENRGGTLYSLVYRKLISENIDPIEKKPLFHFYPGSTAFSVATAGCNFRCLNCQNYEISQLSKNHDQIVGKDIAPEKIVEEALNYHCKSIAYTYTEPTIFFEYAYEIAKIASQKSINNVFVTNGYITREALATIKPYLHAANIDLKSFSSETYKKICGARLEEVIDCIRSYKEMGIWTEITTLIIPEINDSASELKKIAEFIKSVGPEIPWHVSRFYPQYRLMEKPPTSVDTLRMARNIGLEAGLRYVYEGNVPGEGGENTYCYKCKKVLIKRYGYQIIENNIISTKCPSCNTIIDGVGMSV</sequence>
<keyword evidence="2 6" id="KW-0949">S-adenosyl-L-methionine</keyword>
<organism evidence="8 9">
    <name type="scientific">Candidatus Brocadia sapporoensis</name>
    <dbReference type="NCBI Taxonomy" id="392547"/>
    <lineage>
        <taxon>Bacteria</taxon>
        <taxon>Pseudomonadati</taxon>
        <taxon>Planctomycetota</taxon>
        <taxon>Candidatus Brocadiia</taxon>
        <taxon>Candidatus Brocadiales</taxon>
        <taxon>Candidatus Brocadiaceae</taxon>
        <taxon>Candidatus Brocadia</taxon>
    </lineage>
</organism>
<dbReference type="Proteomes" id="UP000242219">
    <property type="component" value="Unassembled WGS sequence"/>
</dbReference>
<keyword evidence="5 6" id="KW-0411">Iron-sulfur</keyword>
<comment type="caution">
    <text evidence="8">The sequence shown here is derived from an EMBL/GenBank/DDBJ whole genome shotgun (WGS) entry which is preliminary data.</text>
</comment>
<dbReference type="InterPro" id="IPR007197">
    <property type="entry name" value="rSAM"/>
</dbReference>
<evidence type="ECO:0000256" key="1">
    <source>
        <dbReference type="ARBA" id="ARBA00022485"/>
    </source>
</evidence>
<dbReference type="Gene3D" id="3.20.20.70">
    <property type="entry name" value="Aldolase class I"/>
    <property type="match status" value="1"/>
</dbReference>
<keyword evidence="1" id="KW-0004">4Fe-4S</keyword>
<dbReference type="SFLD" id="SFLDG01101">
    <property type="entry name" value="Uncharacterised_Radical_SAM_Su"/>
    <property type="match status" value="1"/>
</dbReference>
<keyword evidence="4 6" id="KW-0408">Iron</keyword>
<evidence type="ECO:0000256" key="6">
    <source>
        <dbReference type="PIRSR" id="PIRSR004869-50"/>
    </source>
</evidence>
<dbReference type="InterPro" id="IPR027596">
    <property type="entry name" value="AmmeMemoSam_rS"/>
</dbReference>
<dbReference type="CDD" id="cd01335">
    <property type="entry name" value="Radical_SAM"/>
    <property type="match status" value="1"/>
</dbReference>
<dbReference type="SFLD" id="SFLDS00029">
    <property type="entry name" value="Radical_SAM"/>
    <property type="match status" value="1"/>
</dbReference>
<dbReference type="InterPro" id="IPR013785">
    <property type="entry name" value="Aldolase_TIM"/>
</dbReference>
<evidence type="ECO:0000256" key="2">
    <source>
        <dbReference type="ARBA" id="ARBA00022691"/>
    </source>
</evidence>
<feature type="binding site" evidence="6">
    <location>
        <position position="89"/>
    </location>
    <ligand>
        <name>[4Fe-4S] cluster</name>
        <dbReference type="ChEBI" id="CHEBI:49883"/>
        <note>4Fe-4S-S-AdoMet</note>
    </ligand>
</feature>
<evidence type="ECO:0000313" key="8">
    <source>
        <dbReference type="EMBL" id="OQD46409.1"/>
    </source>
</evidence>
<gene>
    <name evidence="8" type="ORF">BIY37_03380</name>
</gene>
<dbReference type="PANTHER" id="PTHR30352">
    <property type="entry name" value="PYRUVATE FORMATE-LYASE-ACTIVATING ENZYME"/>
    <property type="match status" value="1"/>
</dbReference>
<evidence type="ECO:0000313" key="9">
    <source>
        <dbReference type="Proteomes" id="UP000242219"/>
    </source>
</evidence>
<feature type="binding site" evidence="6">
    <location>
        <position position="86"/>
    </location>
    <ligand>
        <name>[4Fe-4S] cluster</name>
        <dbReference type="ChEBI" id="CHEBI:49883"/>
        <note>4Fe-4S-S-AdoMet</note>
    </ligand>
</feature>
<dbReference type="RefSeq" id="WP_070066424.1">
    <property type="nucleotide sequence ID" value="NZ_MJUW02000038.1"/>
</dbReference>
<dbReference type="PIRSF" id="PIRSF004869">
    <property type="entry name" value="PflX_prd"/>
    <property type="match status" value="1"/>
</dbReference>
<dbReference type="SUPFAM" id="SSF102114">
    <property type="entry name" value="Radical SAM enzymes"/>
    <property type="match status" value="1"/>
</dbReference>
<name>A0A1V6M1Y3_9BACT</name>
<dbReference type="InterPro" id="IPR016431">
    <property type="entry name" value="Pyrv-formate_lyase-activ_prd"/>
</dbReference>
<evidence type="ECO:0000256" key="3">
    <source>
        <dbReference type="ARBA" id="ARBA00022723"/>
    </source>
</evidence>
<dbReference type="SMART" id="SM00729">
    <property type="entry name" value="Elp3"/>
    <property type="match status" value="1"/>
</dbReference>
<dbReference type="InterPro" id="IPR034457">
    <property type="entry name" value="Organic_radical-activating"/>
</dbReference>
<dbReference type="EMBL" id="MJUW02000038">
    <property type="protein sequence ID" value="OQD46409.1"/>
    <property type="molecule type" value="Genomic_DNA"/>
</dbReference>
<dbReference type="NCBIfam" id="TIGR04337">
    <property type="entry name" value="AmmeMemoSam_rS"/>
    <property type="match status" value="1"/>
</dbReference>
<dbReference type="InterPro" id="IPR006638">
    <property type="entry name" value="Elp3/MiaA/NifB-like_rSAM"/>
</dbReference>
<dbReference type="Pfam" id="PF04055">
    <property type="entry name" value="Radical_SAM"/>
    <property type="match status" value="1"/>
</dbReference>
<feature type="binding site" evidence="6">
    <location>
        <position position="82"/>
    </location>
    <ligand>
        <name>[4Fe-4S] cluster</name>
        <dbReference type="ChEBI" id="CHEBI:49883"/>
        <note>4Fe-4S-S-AdoMet</note>
    </ligand>
</feature>
<protein>
    <submittedName>
        <fullName evidence="8">AmmeMemoRadiSam system radical SAM enzyme</fullName>
    </submittedName>
</protein>
<feature type="domain" description="Radical SAM core" evidence="7">
    <location>
        <begin position="67"/>
        <end position="278"/>
    </location>
</feature>
<reference evidence="8 9" key="1">
    <citation type="journal article" date="2016" name="Genome Announc.">
        <title>Draft Genome Sequence of the Anaerobic Ammonium-Oxidizing Bacterium 'Candidatus Brocadia sp. 40'.</title>
        <authorList>
            <person name="Ali M."/>
            <person name="Haroon M.F."/>
            <person name="Narita Y."/>
            <person name="Zhang L."/>
            <person name="Rangel Shaw D."/>
            <person name="Okabe S."/>
            <person name="Saikaly P.E."/>
        </authorList>
    </citation>
    <scope>NUCLEOTIDE SEQUENCE [LARGE SCALE GENOMIC DNA]</scope>
    <source>
        <strain evidence="8 9">40</strain>
    </source>
</reference>
<comment type="cofactor">
    <cofactor evidence="6">
        <name>[4Fe-4S] cluster</name>
        <dbReference type="ChEBI" id="CHEBI:49883"/>
    </cofactor>
    <text evidence="6">Binds 1 [4Fe-4S] cluster. The cluster is coordinated with 3 cysteines and an exchangeable S-adenosyl-L-methionine.</text>
</comment>
<dbReference type="PROSITE" id="PS51918">
    <property type="entry name" value="RADICAL_SAM"/>
    <property type="match status" value="1"/>
</dbReference>
<dbReference type="InterPro" id="IPR058240">
    <property type="entry name" value="rSAM_sf"/>
</dbReference>
<evidence type="ECO:0000256" key="4">
    <source>
        <dbReference type="ARBA" id="ARBA00023004"/>
    </source>
</evidence>
<dbReference type="GO" id="GO:0003824">
    <property type="term" value="F:catalytic activity"/>
    <property type="evidence" value="ECO:0007669"/>
    <property type="project" value="InterPro"/>
</dbReference>
<keyword evidence="9" id="KW-1185">Reference proteome</keyword>
<accession>A0A1V6M1Y3</accession>
<evidence type="ECO:0000256" key="5">
    <source>
        <dbReference type="ARBA" id="ARBA00023014"/>
    </source>
</evidence>
<dbReference type="GO" id="GO:0051539">
    <property type="term" value="F:4 iron, 4 sulfur cluster binding"/>
    <property type="evidence" value="ECO:0007669"/>
    <property type="project" value="UniProtKB-KW"/>
</dbReference>
<evidence type="ECO:0000259" key="7">
    <source>
        <dbReference type="PROSITE" id="PS51918"/>
    </source>
</evidence>
<dbReference type="PANTHER" id="PTHR30352:SF5">
    <property type="entry name" value="PYRUVATE FORMATE-LYASE 1-ACTIVATING ENZYME"/>
    <property type="match status" value="1"/>
</dbReference>
<dbReference type="AlphaFoldDB" id="A0A1V6M1Y3"/>
<proteinExistence type="predicted"/>
<keyword evidence="3 6" id="KW-0479">Metal-binding</keyword>